<dbReference type="GO" id="GO:0000166">
    <property type="term" value="F:nucleotide binding"/>
    <property type="evidence" value="ECO:0007669"/>
    <property type="project" value="InterPro"/>
</dbReference>
<dbReference type="Gene3D" id="1.20.1250.40">
    <property type="match status" value="1"/>
</dbReference>
<feature type="region of interest" description="Disordered" evidence="7">
    <location>
        <begin position="158"/>
        <end position="210"/>
    </location>
</feature>
<name>A0AAD6V3M7_9AGAR</name>
<dbReference type="InterPro" id="IPR038846">
    <property type="entry name" value="RPC9"/>
</dbReference>
<dbReference type="InterPro" id="IPR006590">
    <property type="entry name" value="RNA_pol_Rpb4/RPC9_core"/>
</dbReference>
<evidence type="ECO:0000256" key="6">
    <source>
        <dbReference type="ARBA" id="ARBA00023242"/>
    </source>
</evidence>
<proteinExistence type="inferred from homology"/>
<evidence type="ECO:0000256" key="7">
    <source>
        <dbReference type="SAM" id="MobiDB-lite"/>
    </source>
</evidence>
<dbReference type="AlphaFoldDB" id="A0AAD6V3M7"/>
<comment type="subcellular location">
    <subcellularLocation>
        <location evidence="1">Nucleus</location>
    </subcellularLocation>
</comment>
<protein>
    <recommendedName>
        <fullName evidence="3">DNA-directed RNA polymerase III subunit RPC9</fullName>
    </recommendedName>
</protein>
<comment type="caution">
    <text evidence="9">The sequence shown here is derived from an EMBL/GenBank/DDBJ whole genome shotgun (WGS) entry which is preliminary data.</text>
</comment>
<comment type="similarity">
    <text evidence="2">Belongs to the eukaryotic RPC9 RNA polymerase subunit family.</text>
</comment>
<gene>
    <name evidence="9" type="ORF">GGX14DRAFT_673003</name>
</gene>
<evidence type="ECO:0000256" key="4">
    <source>
        <dbReference type="ARBA" id="ARBA00022478"/>
    </source>
</evidence>
<dbReference type="PANTHER" id="PTHR15561">
    <property type="entry name" value="CALCITONIN GENE-RELATED PEPTIDE-RECEPTOR COMPONENT PROTEIN"/>
    <property type="match status" value="1"/>
</dbReference>
<accession>A0AAD6V3M7</accession>
<dbReference type="InterPro" id="IPR038324">
    <property type="entry name" value="Rpb4/RPC9_sf"/>
</dbReference>
<keyword evidence="4" id="KW-0240">DNA-directed RNA polymerase</keyword>
<evidence type="ECO:0000256" key="5">
    <source>
        <dbReference type="ARBA" id="ARBA00023163"/>
    </source>
</evidence>
<evidence type="ECO:0000313" key="10">
    <source>
        <dbReference type="Proteomes" id="UP001219525"/>
    </source>
</evidence>
<organism evidence="9 10">
    <name type="scientific">Mycena pura</name>
    <dbReference type="NCBI Taxonomy" id="153505"/>
    <lineage>
        <taxon>Eukaryota</taxon>
        <taxon>Fungi</taxon>
        <taxon>Dikarya</taxon>
        <taxon>Basidiomycota</taxon>
        <taxon>Agaricomycotina</taxon>
        <taxon>Agaricomycetes</taxon>
        <taxon>Agaricomycetidae</taxon>
        <taxon>Agaricales</taxon>
        <taxon>Marasmiineae</taxon>
        <taxon>Mycenaceae</taxon>
        <taxon>Mycena</taxon>
    </lineage>
</organism>
<dbReference type="PANTHER" id="PTHR15561:SF0">
    <property type="entry name" value="DNA-DIRECTED RNA POLYMERASE III SUBUNIT RPC9"/>
    <property type="match status" value="1"/>
</dbReference>
<dbReference type="InterPro" id="IPR010997">
    <property type="entry name" value="HRDC-like_sf"/>
</dbReference>
<dbReference type="GO" id="GO:0005666">
    <property type="term" value="C:RNA polymerase III complex"/>
    <property type="evidence" value="ECO:0007669"/>
    <property type="project" value="InterPro"/>
</dbReference>
<evidence type="ECO:0000256" key="3">
    <source>
        <dbReference type="ARBA" id="ARBA00016672"/>
    </source>
</evidence>
<evidence type="ECO:0000313" key="9">
    <source>
        <dbReference type="EMBL" id="KAJ7196573.1"/>
    </source>
</evidence>
<dbReference type="GO" id="GO:0006384">
    <property type="term" value="P:transcription initiation at RNA polymerase III promoter"/>
    <property type="evidence" value="ECO:0007669"/>
    <property type="project" value="InterPro"/>
</dbReference>
<reference evidence="9" key="1">
    <citation type="submission" date="2023-03" db="EMBL/GenBank/DDBJ databases">
        <title>Massive genome expansion in bonnet fungi (Mycena s.s.) driven by repeated elements and novel gene families across ecological guilds.</title>
        <authorList>
            <consortium name="Lawrence Berkeley National Laboratory"/>
            <person name="Harder C.B."/>
            <person name="Miyauchi S."/>
            <person name="Viragh M."/>
            <person name="Kuo A."/>
            <person name="Thoen E."/>
            <person name="Andreopoulos B."/>
            <person name="Lu D."/>
            <person name="Skrede I."/>
            <person name="Drula E."/>
            <person name="Henrissat B."/>
            <person name="Morin E."/>
            <person name="Kohler A."/>
            <person name="Barry K."/>
            <person name="LaButti K."/>
            <person name="Morin E."/>
            <person name="Salamov A."/>
            <person name="Lipzen A."/>
            <person name="Mereny Z."/>
            <person name="Hegedus B."/>
            <person name="Baldrian P."/>
            <person name="Stursova M."/>
            <person name="Weitz H."/>
            <person name="Taylor A."/>
            <person name="Grigoriev I.V."/>
            <person name="Nagy L.G."/>
            <person name="Martin F."/>
            <person name="Kauserud H."/>
        </authorList>
    </citation>
    <scope>NUCLEOTIDE SEQUENCE</scope>
    <source>
        <strain evidence="9">9144</strain>
    </source>
</reference>
<evidence type="ECO:0000259" key="8">
    <source>
        <dbReference type="SMART" id="SM00657"/>
    </source>
</evidence>
<feature type="domain" description="RNA polymerase Rpb4/RPC9 core" evidence="8">
    <location>
        <begin position="4"/>
        <end position="156"/>
    </location>
</feature>
<keyword evidence="10" id="KW-1185">Reference proteome</keyword>
<dbReference type="InterPro" id="IPR005574">
    <property type="entry name" value="Rpb4/RPC9"/>
</dbReference>
<dbReference type="SMART" id="SM00657">
    <property type="entry name" value="RPOL4c"/>
    <property type="match status" value="1"/>
</dbReference>
<evidence type="ECO:0000256" key="2">
    <source>
        <dbReference type="ARBA" id="ARBA00006898"/>
    </source>
</evidence>
<feature type="compositionally biased region" description="Acidic residues" evidence="7">
    <location>
        <begin position="182"/>
        <end position="210"/>
    </location>
</feature>
<evidence type="ECO:0000256" key="1">
    <source>
        <dbReference type="ARBA" id="ARBA00004123"/>
    </source>
</evidence>
<dbReference type="Proteomes" id="UP001219525">
    <property type="component" value="Unassembled WGS sequence"/>
</dbReference>
<dbReference type="Pfam" id="PF03874">
    <property type="entry name" value="RNA_pol_Rpb4"/>
    <property type="match status" value="1"/>
</dbReference>
<dbReference type="SUPFAM" id="SSF47819">
    <property type="entry name" value="HRDC-like"/>
    <property type="match status" value="1"/>
</dbReference>
<keyword evidence="5" id="KW-0804">Transcription</keyword>
<dbReference type="EMBL" id="JARJCW010000083">
    <property type="protein sequence ID" value="KAJ7196573.1"/>
    <property type="molecule type" value="Genomic_DNA"/>
</dbReference>
<keyword evidence="6" id="KW-0539">Nucleus</keyword>
<sequence length="210" mass="23019">MTLPQVINARAALLSNYEVLSLLRELESDNLARTKIAHRIKKEEEASGLGSTVPAGGGKDPTKVDAHENLRTVCFEAIQYLSSEFQPTAAQTPEAITQLVKSLEPYGLTKAEKLQIVNLAPRNHVELYVIVEELEDRLAERMGEVISGVEASLVLDPALPVGPQAPQPDTQNPTIEDASGYWEEDDGEYNGEEFDDQGGDIEGDLDMEEE</sequence>